<dbReference type="GO" id="GO:0008168">
    <property type="term" value="F:methyltransferase activity"/>
    <property type="evidence" value="ECO:0007669"/>
    <property type="project" value="UniProtKB-KW"/>
</dbReference>
<dbReference type="Pfam" id="PF02086">
    <property type="entry name" value="MethyltransfD12"/>
    <property type="match status" value="2"/>
</dbReference>
<comment type="caution">
    <text evidence="7">The sequence shown here is derived from an EMBL/GenBank/DDBJ whole genome shotgun (WGS) entry which is preliminary data.</text>
</comment>
<evidence type="ECO:0000313" key="8">
    <source>
        <dbReference type="Proteomes" id="UP001282284"/>
    </source>
</evidence>
<dbReference type="PIRSF" id="PIRSF036638">
    <property type="entry name" value="M_m6A_StsI"/>
    <property type="match status" value="1"/>
</dbReference>
<sequence>MRYLGNKSKLLEFIDNVIKKYDIQGDTFADLFAGTGVVGDYFKDRFKIISNDYMYFSKVINKAKLLNDKIPMFKKFVEKYEVSPFEWLNQRVYKPKDNFFVYHNYTPVGNRMYLTEENAIKIDGFRLDIEQMYKTEIINDKEYFYLLASLIASIPRVSNTSGTYQAFFKFWEPRSLKEFEIIPLEINECDLYSENIVYSYNTNELVREISGDIAYIDPPYTITQYANSYHLLETVARYDYPELFGKTGRRVKRELSNYSNKQRALFEFEDLFRQIQFKHVLVSYSNQSIIPIEELIGLAKLFAVDGEVHVETNEYREYSTNNSSHKGKGKKLKEIILYFEKDLSINKSPLNYSGSKDALLPIIFKELPKHVDTFVDAMGGAFNVGANVVAMNEVVYNEYNPYVFGIVEMLVETEKNILTSSIENVINEFALTKKGKEQYLNLRSHYNEKDKSSLNLFVLQVYAFQNIIRFNNSQKMNTPVGNNEYSDGIRERINRFRIRTPNYRLINGKFEDLPIEDYPKDTVFYFDPPYFITKAEYNDGKRGLDGWDSNSETELLEFLLKIHKAGYKFMLSNVLYHGEKRHNLLIKWINTHDFKVVEIGKTGIKYPRIEVLVKNYD</sequence>
<dbReference type="PANTHER" id="PTHR30481">
    <property type="entry name" value="DNA ADENINE METHYLASE"/>
    <property type="match status" value="1"/>
</dbReference>
<evidence type="ECO:0000256" key="2">
    <source>
        <dbReference type="ARBA" id="ARBA00011900"/>
    </source>
</evidence>
<dbReference type="EC" id="2.1.1.72" evidence="2"/>
<comment type="catalytic activity">
    <reaction evidence="6">
        <text>a 2'-deoxyadenosine in DNA + S-adenosyl-L-methionine = an N(6)-methyl-2'-deoxyadenosine in DNA + S-adenosyl-L-homocysteine + H(+)</text>
        <dbReference type="Rhea" id="RHEA:15197"/>
        <dbReference type="Rhea" id="RHEA-COMP:12418"/>
        <dbReference type="Rhea" id="RHEA-COMP:12419"/>
        <dbReference type="ChEBI" id="CHEBI:15378"/>
        <dbReference type="ChEBI" id="CHEBI:57856"/>
        <dbReference type="ChEBI" id="CHEBI:59789"/>
        <dbReference type="ChEBI" id="CHEBI:90615"/>
        <dbReference type="ChEBI" id="CHEBI:90616"/>
        <dbReference type="EC" id="2.1.1.72"/>
    </reaction>
</comment>
<gene>
    <name evidence="7" type="ORF">QT711_10715</name>
</gene>
<dbReference type="PRINTS" id="PR00505">
    <property type="entry name" value="D12N6MTFRASE"/>
</dbReference>
<dbReference type="Proteomes" id="UP001282284">
    <property type="component" value="Unassembled WGS sequence"/>
</dbReference>
<dbReference type="InterPro" id="IPR012186">
    <property type="entry name" value="Ade-mod_methylase_MStsI"/>
</dbReference>
<dbReference type="GO" id="GO:0032259">
    <property type="term" value="P:methylation"/>
    <property type="evidence" value="ECO:0007669"/>
    <property type="project" value="UniProtKB-KW"/>
</dbReference>
<protein>
    <recommendedName>
        <fullName evidence="2">site-specific DNA-methyltransferase (adenine-specific)</fullName>
        <ecNumber evidence="2">2.1.1.72</ecNumber>
    </recommendedName>
</protein>
<dbReference type="PANTHER" id="PTHR30481:SF3">
    <property type="entry name" value="DNA ADENINE METHYLASE"/>
    <property type="match status" value="1"/>
</dbReference>
<keyword evidence="3 7" id="KW-0489">Methyltransferase</keyword>
<dbReference type="InterPro" id="IPR023095">
    <property type="entry name" value="Ade_MeTrfase_dom_2"/>
</dbReference>
<dbReference type="Gene3D" id="1.10.1020.10">
    <property type="entry name" value="Adenine-specific Methyltransferase, Domain 2"/>
    <property type="match status" value="2"/>
</dbReference>
<keyword evidence="8" id="KW-1185">Reference proteome</keyword>
<dbReference type="InterPro" id="IPR029063">
    <property type="entry name" value="SAM-dependent_MTases_sf"/>
</dbReference>
<organism evidence="7 8">
    <name type="scientific">Sporosarcina saromensis</name>
    <dbReference type="NCBI Taxonomy" id="359365"/>
    <lineage>
        <taxon>Bacteria</taxon>
        <taxon>Bacillati</taxon>
        <taxon>Bacillota</taxon>
        <taxon>Bacilli</taxon>
        <taxon>Bacillales</taxon>
        <taxon>Caryophanaceae</taxon>
        <taxon>Sporosarcina</taxon>
    </lineage>
</organism>
<dbReference type="PROSITE" id="PS00092">
    <property type="entry name" value="N6_MTASE"/>
    <property type="match status" value="1"/>
</dbReference>
<accession>A0ABU4G9J8</accession>
<evidence type="ECO:0000313" key="7">
    <source>
        <dbReference type="EMBL" id="MDW0113661.1"/>
    </source>
</evidence>
<dbReference type="InterPro" id="IPR002052">
    <property type="entry name" value="DNA_methylase_N6_adenine_CS"/>
</dbReference>
<dbReference type="SUPFAM" id="SSF53335">
    <property type="entry name" value="S-adenosyl-L-methionine-dependent methyltransferases"/>
    <property type="match status" value="2"/>
</dbReference>
<evidence type="ECO:0000256" key="4">
    <source>
        <dbReference type="ARBA" id="ARBA00022679"/>
    </source>
</evidence>
<keyword evidence="4" id="KW-0808">Transferase</keyword>
<evidence type="ECO:0000256" key="3">
    <source>
        <dbReference type="ARBA" id="ARBA00022603"/>
    </source>
</evidence>
<name>A0ABU4G9J8_9BACL</name>
<proteinExistence type="inferred from homology"/>
<dbReference type="InterPro" id="IPR012327">
    <property type="entry name" value="MeTrfase_D12"/>
</dbReference>
<evidence type="ECO:0000256" key="1">
    <source>
        <dbReference type="ARBA" id="ARBA00006594"/>
    </source>
</evidence>
<keyword evidence="5" id="KW-0949">S-adenosyl-L-methionine</keyword>
<comment type="similarity">
    <text evidence="1">Belongs to the N(4)/N(6)-methyltransferase family.</text>
</comment>
<dbReference type="EMBL" id="JAUBDI010000009">
    <property type="protein sequence ID" value="MDW0113661.1"/>
    <property type="molecule type" value="Genomic_DNA"/>
</dbReference>
<evidence type="ECO:0000256" key="6">
    <source>
        <dbReference type="ARBA" id="ARBA00047942"/>
    </source>
</evidence>
<dbReference type="Gene3D" id="3.40.50.150">
    <property type="entry name" value="Vaccinia Virus protein VP39"/>
    <property type="match status" value="2"/>
</dbReference>
<evidence type="ECO:0000256" key="5">
    <source>
        <dbReference type="ARBA" id="ARBA00022691"/>
    </source>
</evidence>
<reference evidence="7 8" key="1">
    <citation type="submission" date="2023-06" db="EMBL/GenBank/DDBJ databases">
        <title>Sporosarcina sp. nov., isolated from Korean traditional fermented seafood 'Jeotgal'.</title>
        <authorList>
            <person name="Yang A.I."/>
            <person name="Shin N.-R."/>
        </authorList>
    </citation>
    <scope>NUCLEOTIDE SEQUENCE [LARGE SCALE GENOMIC DNA]</scope>
    <source>
        <strain evidence="7 8">KCTC13119</strain>
    </source>
</reference>
<dbReference type="RefSeq" id="WP_317944142.1">
    <property type="nucleotide sequence ID" value="NZ_JAUBDI010000009.1"/>
</dbReference>